<evidence type="ECO:0000256" key="10">
    <source>
        <dbReference type="SAM" id="Coils"/>
    </source>
</evidence>
<feature type="site" description="Histone H3K4me3 binding" evidence="7">
    <location>
        <position position="1516"/>
    </location>
</feature>
<feature type="region of interest" description="Disordered" evidence="11">
    <location>
        <begin position="1463"/>
        <end position="1490"/>
    </location>
</feature>
<feature type="compositionally biased region" description="Low complexity" evidence="11">
    <location>
        <begin position="233"/>
        <end position="248"/>
    </location>
</feature>
<dbReference type="GO" id="GO:0008270">
    <property type="term" value="F:zinc ion binding"/>
    <property type="evidence" value="ECO:0007669"/>
    <property type="project" value="UniProtKB-KW"/>
</dbReference>
<keyword evidence="2 8" id="KW-0479">Metal-binding</keyword>
<feature type="region of interest" description="Disordered" evidence="11">
    <location>
        <begin position="377"/>
        <end position="568"/>
    </location>
</feature>
<dbReference type="GO" id="GO:0006355">
    <property type="term" value="P:regulation of DNA-templated transcription"/>
    <property type="evidence" value="ECO:0007669"/>
    <property type="project" value="TreeGrafter"/>
</dbReference>
<feature type="compositionally biased region" description="Polar residues" evidence="11">
    <location>
        <begin position="8"/>
        <end position="18"/>
    </location>
</feature>
<evidence type="ECO:0000256" key="5">
    <source>
        <dbReference type="ARBA" id="ARBA00022853"/>
    </source>
</evidence>
<dbReference type="PROSITE" id="PS50157">
    <property type="entry name" value="ZINC_FINGER_C2H2_2"/>
    <property type="match status" value="2"/>
</dbReference>
<evidence type="ECO:0000256" key="9">
    <source>
        <dbReference type="PROSITE-ProRule" id="PRU00042"/>
    </source>
</evidence>
<feature type="binding site" evidence="8">
    <location>
        <position position="1524"/>
    </location>
    <ligand>
        <name>Zn(2+)</name>
        <dbReference type="ChEBI" id="CHEBI:29105"/>
        <label>2</label>
    </ligand>
</feature>
<comment type="caution">
    <text evidence="14">The sequence shown here is derived from an EMBL/GenBank/DDBJ whole genome shotgun (WGS) entry which is preliminary data.</text>
</comment>
<dbReference type="PROSITE" id="PS01359">
    <property type="entry name" value="ZF_PHD_1"/>
    <property type="match status" value="1"/>
</dbReference>
<evidence type="ECO:0000256" key="8">
    <source>
        <dbReference type="PIRSR" id="PIRSR628651-51"/>
    </source>
</evidence>
<feature type="site" description="Histone H3K4me3 binding" evidence="7">
    <location>
        <position position="1503"/>
    </location>
</feature>
<dbReference type="Proteomes" id="UP000729913">
    <property type="component" value="Unassembled WGS sequence"/>
</dbReference>
<dbReference type="InterPro" id="IPR019787">
    <property type="entry name" value="Znf_PHD-finger"/>
</dbReference>
<feature type="compositionally biased region" description="Basic and acidic residues" evidence="11">
    <location>
        <begin position="427"/>
        <end position="439"/>
    </location>
</feature>
<protein>
    <recommendedName>
        <fullName evidence="16">Chromatin modification-related protein YNG2</fullName>
    </recommendedName>
</protein>
<feature type="compositionally biased region" description="Basic and acidic residues" evidence="11">
    <location>
        <begin position="1080"/>
        <end position="1097"/>
    </location>
</feature>
<dbReference type="EMBL" id="JAAOIC020000049">
    <property type="protein sequence ID" value="KAG8036093.1"/>
    <property type="molecule type" value="Genomic_DNA"/>
</dbReference>
<evidence type="ECO:0000256" key="1">
    <source>
        <dbReference type="ARBA" id="ARBA00004123"/>
    </source>
</evidence>
<evidence type="ECO:0000259" key="12">
    <source>
        <dbReference type="PROSITE" id="PS50016"/>
    </source>
</evidence>
<feature type="region of interest" description="Disordered" evidence="11">
    <location>
        <begin position="908"/>
        <end position="933"/>
    </location>
</feature>
<feature type="compositionally biased region" description="Acidic residues" evidence="11">
    <location>
        <begin position="393"/>
        <end position="402"/>
    </location>
</feature>
<evidence type="ECO:0000313" key="14">
    <source>
        <dbReference type="EMBL" id="KAG8036093.1"/>
    </source>
</evidence>
<reference evidence="14" key="1">
    <citation type="submission" date="2020-03" db="EMBL/GenBank/DDBJ databases">
        <authorList>
            <person name="Chebbi M.A."/>
            <person name="Drezen J.M."/>
        </authorList>
    </citation>
    <scope>NUCLEOTIDE SEQUENCE</scope>
    <source>
        <tissue evidence="14">Whole body</tissue>
    </source>
</reference>
<feature type="compositionally biased region" description="Basic and acidic residues" evidence="11">
    <location>
        <begin position="972"/>
        <end position="1005"/>
    </location>
</feature>
<dbReference type="InterPro" id="IPR013087">
    <property type="entry name" value="Znf_C2H2_type"/>
</dbReference>
<keyword evidence="4 8" id="KW-0862">Zinc</keyword>
<feature type="binding site" evidence="8">
    <location>
        <position position="1504"/>
    </location>
    <ligand>
        <name>Zn(2+)</name>
        <dbReference type="ChEBI" id="CHEBI:29105"/>
        <label>1</label>
    </ligand>
</feature>
<feature type="region of interest" description="Disordered" evidence="11">
    <location>
        <begin position="1360"/>
        <end position="1408"/>
    </location>
</feature>
<proteinExistence type="predicted"/>
<feature type="domain" description="PHD-type" evidence="12">
    <location>
        <begin position="1501"/>
        <end position="1552"/>
    </location>
</feature>
<organism evidence="14 15">
    <name type="scientific">Cotesia typhae</name>
    <dbReference type="NCBI Taxonomy" id="2053667"/>
    <lineage>
        <taxon>Eukaryota</taxon>
        <taxon>Metazoa</taxon>
        <taxon>Ecdysozoa</taxon>
        <taxon>Arthropoda</taxon>
        <taxon>Hexapoda</taxon>
        <taxon>Insecta</taxon>
        <taxon>Pterygota</taxon>
        <taxon>Neoptera</taxon>
        <taxon>Endopterygota</taxon>
        <taxon>Hymenoptera</taxon>
        <taxon>Apocrita</taxon>
        <taxon>Ichneumonoidea</taxon>
        <taxon>Braconidae</taxon>
        <taxon>Microgastrinae</taxon>
        <taxon>Cotesia</taxon>
    </lineage>
</organism>
<evidence type="ECO:0000256" key="4">
    <source>
        <dbReference type="ARBA" id="ARBA00022833"/>
    </source>
</evidence>
<accession>A0A8J5V800</accession>
<feature type="compositionally biased region" description="Basic and acidic residues" evidence="11">
    <location>
        <begin position="29"/>
        <end position="48"/>
    </location>
</feature>
<dbReference type="PANTHER" id="PTHR10333">
    <property type="entry name" value="INHIBITOR OF GROWTH PROTEIN"/>
    <property type="match status" value="1"/>
</dbReference>
<feature type="compositionally biased region" description="Low complexity" evidence="11">
    <location>
        <begin position="1463"/>
        <end position="1474"/>
    </location>
</feature>
<feature type="binding site" evidence="8">
    <location>
        <position position="1530"/>
    </location>
    <ligand>
        <name>Zn(2+)</name>
        <dbReference type="ChEBI" id="CHEBI:29105"/>
        <label>1</label>
    </ligand>
</feature>
<comment type="subcellular location">
    <subcellularLocation>
        <location evidence="1">Nucleus</location>
    </subcellularLocation>
</comment>
<dbReference type="SMART" id="SM00249">
    <property type="entry name" value="PHD"/>
    <property type="match status" value="1"/>
</dbReference>
<evidence type="ECO:0008006" key="16">
    <source>
        <dbReference type="Google" id="ProtNLM"/>
    </source>
</evidence>
<dbReference type="CDD" id="cd15505">
    <property type="entry name" value="PHD_ING"/>
    <property type="match status" value="1"/>
</dbReference>
<name>A0A8J5V800_9HYME</name>
<feature type="compositionally biased region" description="Basic and acidic residues" evidence="11">
    <location>
        <begin position="1294"/>
        <end position="1303"/>
    </location>
</feature>
<feature type="compositionally biased region" description="Polar residues" evidence="11">
    <location>
        <begin position="1360"/>
        <end position="1372"/>
    </location>
</feature>
<evidence type="ECO:0000256" key="7">
    <source>
        <dbReference type="PIRSR" id="PIRSR628651-50"/>
    </source>
</evidence>
<feature type="compositionally biased region" description="Polar residues" evidence="11">
    <location>
        <begin position="1481"/>
        <end position="1490"/>
    </location>
</feature>
<keyword evidence="3 9" id="KW-0863">Zinc-finger</keyword>
<dbReference type="InterPro" id="IPR001965">
    <property type="entry name" value="Znf_PHD"/>
</dbReference>
<feature type="compositionally biased region" description="Acidic residues" evidence="11">
    <location>
        <begin position="1215"/>
        <end position="1227"/>
    </location>
</feature>
<feature type="compositionally biased region" description="Low complexity" evidence="11">
    <location>
        <begin position="440"/>
        <end position="449"/>
    </location>
</feature>
<dbReference type="InterPro" id="IPR019786">
    <property type="entry name" value="Zinc_finger_PHD-type_CS"/>
</dbReference>
<evidence type="ECO:0000256" key="3">
    <source>
        <dbReference type="ARBA" id="ARBA00022771"/>
    </source>
</evidence>
<feature type="region of interest" description="Disordered" evidence="11">
    <location>
        <begin position="1080"/>
        <end position="1319"/>
    </location>
</feature>
<feature type="region of interest" description="Disordered" evidence="11">
    <location>
        <begin position="1"/>
        <end position="62"/>
    </location>
</feature>
<evidence type="ECO:0000313" key="15">
    <source>
        <dbReference type="Proteomes" id="UP000729913"/>
    </source>
</evidence>
<feature type="binding site" evidence="8">
    <location>
        <position position="1533"/>
    </location>
    <ligand>
        <name>Zn(2+)</name>
        <dbReference type="ChEBI" id="CHEBI:29105"/>
        <label>1</label>
    </ligand>
</feature>
<dbReference type="InterPro" id="IPR028651">
    <property type="entry name" value="ING_fam"/>
</dbReference>
<keyword evidence="6" id="KW-0539">Nucleus</keyword>
<feature type="region of interest" description="Disordered" evidence="11">
    <location>
        <begin position="227"/>
        <end position="248"/>
    </location>
</feature>
<feature type="compositionally biased region" description="Basic and acidic residues" evidence="11">
    <location>
        <begin position="1164"/>
        <end position="1183"/>
    </location>
</feature>
<keyword evidence="15" id="KW-1185">Reference proteome</keyword>
<feature type="domain" description="C2H2-type" evidence="13">
    <location>
        <begin position="892"/>
        <end position="919"/>
    </location>
</feature>
<dbReference type="GO" id="GO:0005634">
    <property type="term" value="C:nucleus"/>
    <property type="evidence" value="ECO:0007669"/>
    <property type="project" value="UniProtKB-SubCell"/>
</dbReference>
<feature type="region of interest" description="Disordered" evidence="11">
    <location>
        <begin position="960"/>
        <end position="1005"/>
    </location>
</feature>
<feature type="compositionally biased region" description="Basic and acidic residues" evidence="11">
    <location>
        <begin position="497"/>
        <end position="507"/>
    </location>
</feature>
<feature type="compositionally biased region" description="Basic and acidic residues" evidence="11">
    <location>
        <begin position="908"/>
        <end position="917"/>
    </location>
</feature>
<keyword evidence="10" id="KW-0175">Coiled coil</keyword>
<dbReference type="PROSITE" id="PS00028">
    <property type="entry name" value="ZINC_FINGER_C2H2_1"/>
    <property type="match status" value="5"/>
</dbReference>
<feature type="binding site" evidence="8">
    <location>
        <position position="1549"/>
    </location>
    <ligand>
        <name>Zn(2+)</name>
        <dbReference type="ChEBI" id="CHEBI:29105"/>
        <label>2</label>
    </ligand>
</feature>
<dbReference type="PROSITE" id="PS50016">
    <property type="entry name" value="ZF_PHD_2"/>
    <property type="match status" value="1"/>
</dbReference>
<sequence length="1566" mass="176927">MDDEDGEASNNDSWTPEQLSYKETPLPDDFSRLNPENKCEIDSEERQVPRGSKNNYFPDNKVSFDSGKSKDVTEYAQCLGLQPAANSTPGPSDHQHESSKRCYKSSSSVKNNFRITRKVYLCSACGTYFENWNLFLHMRETHKRHICLFCLGMFGQAERLSNHLIKKHSVQVENFNNIDNFYDIFKGSCYLLCCDCEKVFSETDNFSEHNCLSVNVSELKEVQSVVDQPETVSQSHHQQQQQQQQPQQPAIINEPVNLPAKLGSSQERHERINNKRTLLPNPANKVAKKLLSEKAKLKNDFYQTKLANLYSRKQRCEEKEEEEEEQEDIEGDYSVNNYFKNSEVSDKTRITEVDITNSPEKSDRYTDTIMQVSRCSDDWDSVDDKEDTVNSLDEMEQGELILDDGKEDSVESLPSPIREVSPILSPREQEKAETEKGETTTETSATTEESPVKEPAATCTRVNSSNRSLVIKICTNKNSQFSIATPNSNGTYTESGDEAKDSDKENDSDSASDSDTGKLTVALPEPEGQKSPELEQEQEAELETKETEPPEEPPEVLNESQEDKNVDENQQNDNDAVQENQLVPDDGILVASSDAPSIDLNVVGLLESMEIDELLKLCIEAASPTCVYCNHARHIAINGKQLALHMLAEHKFQPQHPAIIIQREQFTNRVKKSLDELEAFYFNFDSYDSKRGTYAFPEVRTYECYLCRIYFTIHKDLYLHNRKSHQKTILVCIMCKSSFFNHSELLCHLCPGVYAAGGTLRYRCCMCSIESLPSSFRLMVHLRKRHDTCDVCLESTGNQQKLSNHVWKHKLHHLCYRCGIAYRNKPDITKHLFWKHGTESVVCKKCLQKKWPHVYHFCIPPSEFICEECGANFTRAVALKVHKRLHTGDAPYGCSECSEKFISKKLAAKHEESHKQPEIPPAPDPEPEKEKACENKQLEEVEVPKEQPVRKVVDVYDLPPLNLSSDSDSSEDERVLSKDKSKEDDEEDKEKVDEENKEIDEARIEINEVPEEIQLSEANDEADEVNKQEVVIMNGIWDNFKSYAASLGSDLTPEVELKASNDEILKNIAAEHDYWVVYEPPKDEIQEEREPVLEDKKKKSPKKKKSGSDSSSDSSSDSDSSSCSCGTNCSCSSSSSGSSSSSSSSSDSDSSTESHKQSRKDRRKEREAKRKKEDQVPPERENGICEEVNEENNAGTNLEVQDPPREALPVRESDLETTETETDEDFYDGNPQQHASRLAERRSQSAMQEPVPPGGAEVKNGVIEPVESQVNSLPVKSKPSLKRKIKTKRRKKLETREARESVRGRGRGRPPGSTKGTLKLNIPKNILFQKKNPSPPTFNTIDEFMYTNYQVTDSTFNSSAMSATSENEASANDSKRSSKRKRIPKKFYGDSSDEEHQRNATKWQRPNTTVPYVPSITIKQNFGPPPPVNKVYSQEPALQPAVITQPVETPAPVSVHAAVNVTTDSEPADSSSDSSSEEETNANTRATHPPINNLNAIGSTNVYCYCRCPYDEVSEMIACDGNNCRIEWFHFECVGIMVPPKGKWYCPDCLKRDQGLAADDDHQLDQ</sequence>
<feature type="compositionally biased region" description="Polar residues" evidence="11">
    <location>
        <begin position="475"/>
        <end position="494"/>
    </location>
</feature>
<gene>
    <name evidence="14" type="ORF">G9C98_004673</name>
</gene>
<feature type="binding site" evidence="8">
    <location>
        <position position="1506"/>
    </location>
    <ligand>
        <name>Zn(2+)</name>
        <dbReference type="ChEBI" id="CHEBI:29105"/>
        <label>1</label>
    </ligand>
</feature>
<dbReference type="SMART" id="SM00355">
    <property type="entry name" value="ZnF_C2H2"/>
    <property type="match status" value="9"/>
</dbReference>
<feature type="site" description="Histone H3K4me3 binding" evidence="7">
    <location>
        <position position="1528"/>
    </location>
</feature>
<evidence type="ECO:0000256" key="2">
    <source>
        <dbReference type="ARBA" id="ARBA00022723"/>
    </source>
</evidence>
<evidence type="ECO:0000259" key="13">
    <source>
        <dbReference type="PROSITE" id="PS50157"/>
    </source>
</evidence>
<evidence type="ECO:0000256" key="11">
    <source>
        <dbReference type="SAM" id="MobiDB-lite"/>
    </source>
</evidence>
<feature type="compositionally biased region" description="Low complexity" evidence="11">
    <location>
        <begin position="1108"/>
        <end position="1151"/>
    </location>
</feature>
<dbReference type="PANTHER" id="PTHR10333:SF42">
    <property type="entry name" value="INHIBITOR OF GROWTH PROTEIN 5"/>
    <property type="match status" value="1"/>
</dbReference>
<feature type="compositionally biased region" description="Basic and acidic residues" evidence="11">
    <location>
        <begin position="1202"/>
        <end position="1214"/>
    </location>
</feature>
<feature type="binding site" evidence="8">
    <location>
        <position position="1519"/>
    </location>
    <ligand>
        <name>Zn(2+)</name>
        <dbReference type="ChEBI" id="CHEBI:29105"/>
        <label>2</label>
    </ligand>
</feature>
<evidence type="ECO:0000256" key="6">
    <source>
        <dbReference type="ARBA" id="ARBA00023242"/>
    </source>
</evidence>
<dbReference type="GO" id="GO:0006325">
    <property type="term" value="P:chromatin organization"/>
    <property type="evidence" value="ECO:0007669"/>
    <property type="project" value="UniProtKB-KW"/>
</dbReference>
<feature type="region of interest" description="Disordered" evidence="11">
    <location>
        <begin position="262"/>
        <end position="281"/>
    </location>
</feature>
<feature type="coiled-coil region" evidence="10">
    <location>
        <begin position="299"/>
        <end position="326"/>
    </location>
</feature>
<reference evidence="14" key="2">
    <citation type="submission" date="2021-04" db="EMBL/GenBank/DDBJ databases">
        <title>Genome-wide patterns of bracovirus chromosomal integration into multiple host tissues during parasitism.</title>
        <authorList>
            <person name="Chebbi M.A.C."/>
        </authorList>
    </citation>
    <scope>NUCLEOTIDE SEQUENCE</scope>
    <source>
        <tissue evidence="14">Whole body</tissue>
    </source>
</reference>
<feature type="binding site" evidence="8">
    <location>
        <position position="1546"/>
    </location>
    <ligand>
        <name>Zn(2+)</name>
        <dbReference type="ChEBI" id="CHEBI:29105"/>
        <label>2</label>
    </ligand>
</feature>
<feature type="domain" description="C2H2-type" evidence="13">
    <location>
        <begin position="864"/>
        <end position="891"/>
    </location>
</feature>
<dbReference type="OrthoDB" id="5411773at2759"/>
<keyword evidence="5" id="KW-0156">Chromatin regulator</keyword>
<feature type="compositionally biased region" description="Basic residues" evidence="11">
    <location>
        <begin position="1279"/>
        <end position="1293"/>
    </location>
</feature>
<feature type="site" description="Histone H3K4me3 binding" evidence="7">
    <location>
        <position position="1520"/>
    </location>
</feature>